<dbReference type="Gene3D" id="1.10.10.10">
    <property type="entry name" value="Winged helix-like DNA-binding domain superfamily/Winged helix DNA-binding domain"/>
    <property type="match status" value="1"/>
</dbReference>
<dbReference type="PRINTS" id="PR00038">
    <property type="entry name" value="HTHLUXR"/>
</dbReference>
<comment type="caution">
    <text evidence="5">The sequence shown here is derived from an EMBL/GenBank/DDBJ whole genome shotgun (WGS) entry which is preliminary data.</text>
</comment>
<dbReference type="InterPro" id="IPR016032">
    <property type="entry name" value="Sig_transdc_resp-reg_C-effctor"/>
</dbReference>
<keyword evidence="1" id="KW-0805">Transcription regulation</keyword>
<proteinExistence type="predicted"/>
<dbReference type="SUPFAM" id="SSF46894">
    <property type="entry name" value="C-terminal effector domain of the bipartite response regulators"/>
    <property type="match status" value="1"/>
</dbReference>
<keyword evidence="2" id="KW-0238">DNA-binding</keyword>
<evidence type="ECO:0000256" key="3">
    <source>
        <dbReference type="ARBA" id="ARBA00023163"/>
    </source>
</evidence>
<accession>X1B2T5</accession>
<dbReference type="InterPro" id="IPR000792">
    <property type="entry name" value="Tscrpt_reg_LuxR_C"/>
</dbReference>
<dbReference type="PANTHER" id="PTHR44688">
    <property type="entry name" value="DNA-BINDING TRANSCRIPTIONAL ACTIVATOR DEVR_DOSR"/>
    <property type="match status" value="1"/>
</dbReference>
<feature type="domain" description="HTH luxR-type" evidence="4">
    <location>
        <begin position="94"/>
        <end position="159"/>
    </location>
</feature>
<gene>
    <name evidence="5" type="ORF">S01H4_30735</name>
</gene>
<reference evidence="5" key="1">
    <citation type="journal article" date="2014" name="Front. Microbiol.">
        <title>High frequency of phylogenetically diverse reductive dehalogenase-homologous genes in deep subseafloor sedimentary metagenomes.</title>
        <authorList>
            <person name="Kawai M."/>
            <person name="Futagami T."/>
            <person name="Toyoda A."/>
            <person name="Takaki Y."/>
            <person name="Nishi S."/>
            <person name="Hori S."/>
            <person name="Arai W."/>
            <person name="Tsubouchi T."/>
            <person name="Morono Y."/>
            <person name="Uchiyama I."/>
            <person name="Ito T."/>
            <person name="Fujiyama A."/>
            <person name="Inagaki F."/>
            <person name="Takami H."/>
        </authorList>
    </citation>
    <scope>NUCLEOTIDE SEQUENCE</scope>
    <source>
        <strain evidence="5">Expedition CK06-06</strain>
    </source>
</reference>
<dbReference type="GO" id="GO:0006355">
    <property type="term" value="P:regulation of DNA-templated transcription"/>
    <property type="evidence" value="ECO:0007669"/>
    <property type="project" value="InterPro"/>
</dbReference>
<evidence type="ECO:0000259" key="4">
    <source>
        <dbReference type="PROSITE" id="PS50043"/>
    </source>
</evidence>
<evidence type="ECO:0000256" key="1">
    <source>
        <dbReference type="ARBA" id="ARBA00023015"/>
    </source>
</evidence>
<dbReference type="PANTHER" id="PTHR44688:SF16">
    <property type="entry name" value="DNA-BINDING TRANSCRIPTIONAL ACTIVATOR DEVR_DOSR"/>
    <property type="match status" value="1"/>
</dbReference>
<dbReference type="SMART" id="SM00421">
    <property type="entry name" value="HTH_LUXR"/>
    <property type="match status" value="1"/>
</dbReference>
<dbReference type="GO" id="GO:0003677">
    <property type="term" value="F:DNA binding"/>
    <property type="evidence" value="ECO:0007669"/>
    <property type="project" value="UniProtKB-KW"/>
</dbReference>
<feature type="non-terminal residue" evidence="5">
    <location>
        <position position="1"/>
    </location>
</feature>
<dbReference type="CDD" id="cd06170">
    <property type="entry name" value="LuxR_C_like"/>
    <property type="match status" value="1"/>
</dbReference>
<dbReference type="PROSITE" id="PS50043">
    <property type="entry name" value="HTH_LUXR_2"/>
    <property type="match status" value="1"/>
</dbReference>
<dbReference type="AlphaFoldDB" id="X1B2T5"/>
<dbReference type="EMBL" id="BART01015891">
    <property type="protein sequence ID" value="GAG75632.1"/>
    <property type="molecule type" value="Genomic_DNA"/>
</dbReference>
<organism evidence="5">
    <name type="scientific">marine sediment metagenome</name>
    <dbReference type="NCBI Taxonomy" id="412755"/>
    <lineage>
        <taxon>unclassified sequences</taxon>
        <taxon>metagenomes</taxon>
        <taxon>ecological metagenomes</taxon>
    </lineage>
</organism>
<dbReference type="Pfam" id="PF00196">
    <property type="entry name" value="GerE"/>
    <property type="match status" value="1"/>
</dbReference>
<name>X1B2T5_9ZZZZ</name>
<keyword evidence="3" id="KW-0804">Transcription</keyword>
<protein>
    <recommendedName>
        <fullName evidence="4">HTH luxR-type domain-containing protein</fullName>
    </recommendedName>
</protein>
<dbReference type="InterPro" id="IPR036388">
    <property type="entry name" value="WH-like_DNA-bd_sf"/>
</dbReference>
<sequence>GGSISNPIPVEFDGRLVELKEQARLNLIAAGYPAPLVNRALTWYNEWLTGMARRLAPGDTELQRSVVQSAYAEIAPNAERWMRGMREAFGIKELRVEENLLTTTEHEVLRLAAEGLSNREIAERLFITPGTVRVHFKDIRRAIGVPTREEAVAAFGEPTERERVPISILRLPMVTIAPYERRAAGLLPLVDELERSPSMEAVGILEDELHDLVGEVIGARALTSGIEAGKFSDLHERLASTIEDVVLVRDAIEKMERGLIRDPWTDEIRPMRPMEKEAARHDFLSMIQDLRKNLMG</sequence>
<evidence type="ECO:0000256" key="2">
    <source>
        <dbReference type="ARBA" id="ARBA00023125"/>
    </source>
</evidence>
<evidence type="ECO:0000313" key="5">
    <source>
        <dbReference type="EMBL" id="GAG75632.1"/>
    </source>
</evidence>